<evidence type="ECO:0000313" key="2">
    <source>
        <dbReference type="EMBL" id="MCX2725672.1"/>
    </source>
</evidence>
<gene>
    <name evidence="2" type="ORF">ON753_25490</name>
</gene>
<evidence type="ECO:0000313" key="3">
    <source>
        <dbReference type="Proteomes" id="UP001300261"/>
    </source>
</evidence>
<evidence type="ECO:0000256" key="1">
    <source>
        <dbReference type="SAM" id="MobiDB-lite"/>
    </source>
</evidence>
<protein>
    <submittedName>
        <fullName evidence="2">Uncharacterized protein</fullName>
    </submittedName>
</protein>
<sequence>MDHDVTALDFDLNFVVAKKMILAELCVTKQVVSRAFARNGDYSHRFVAVASGAEPLKAPPDQSGSMGNSNKTRAAGRFACIRSRFSGLGMAHRPQKQRNRDRERH</sequence>
<dbReference type="EMBL" id="JAPEVI010000003">
    <property type="protein sequence ID" value="MCX2725672.1"/>
    <property type="molecule type" value="Genomic_DNA"/>
</dbReference>
<feature type="compositionally biased region" description="Polar residues" evidence="1">
    <location>
        <begin position="62"/>
        <end position="72"/>
    </location>
</feature>
<dbReference type="Proteomes" id="UP001300261">
    <property type="component" value="Unassembled WGS sequence"/>
</dbReference>
<dbReference type="RefSeq" id="WP_265966777.1">
    <property type="nucleotide sequence ID" value="NZ_JAPEVI010000003.1"/>
</dbReference>
<keyword evidence="3" id="KW-1185">Reference proteome</keyword>
<organism evidence="2 3">
    <name type="scientific">Roseibium salinum</name>
    <dbReference type="NCBI Taxonomy" id="1604349"/>
    <lineage>
        <taxon>Bacteria</taxon>
        <taxon>Pseudomonadati</taxon>
        <taxon>Pseudomonadota</taxon>
        <taxon>Alphaproteobacteria</taxon>
        <taxon>Hyphomicrobiales</taxon>
        <taxon>Stappiaceae</taxon>
        <taxon>Roseibium</taxon>
    </lineage>
</organism>
<accession>A0ABT3R924</accession>
<proteinExistence type="predicted"/>
<reference evidence="2 3" key="1">
    <citation type="journal article" date="2016" name="Int. J. Syst. Evol. Microbiol.">
        <title>Labrenzia salina sp. nov., isolated from the rhizosphere of the halophyte Arthrocnemum macrostachyum.</title>
        <authorList>
            <person name="Camacho M."/>
            <person name="Redondo-Gomez S."/>
            <person name="Rodriguez-Llorente I."/>
            <person name="Rohde M."/>
            <person name="Sproer C."/>
            <person name="Schumann P."/>
            <person name="Klenk H.P."/>
            <person name="Montero-Calasanz M.D.C."/>
        </authorList>
    </citation>
    <scope>NUCLEOTIDE SEQUENCE [LARGE SCALE GENOMIC DNA]</scope>
    <source>
        <strain evidence="2 3">DSM 29163</strain>
    </source>
</reference>
<comment type="caution">
    <text evidence="2">The sequence shown here is derived from an EMBL/GenBank/DDBJ whole genome shotgun (WGS) entry which is preliminary data.</text>
</comment>
<feature type="region of interest" description="Disordered" evidence="1">
    <location>
        <begin position="54"/>
        <end position="73"/>
    </location>
</feature>
<name>A0ABT3R924_9HYPH</name>